<sequence>MPYFPGARSSEIPNAPYPCLDDNLGRFDHSRNPQFFLQHKPYFAFIVRSESGQYNDGLPENVPPYLVWHSADLPHYDMGGVQLDYWKILNARVQNLSVEGQKLAVEKNCMNWPGFIESLPQIESELLKELSFLYFDEFVLKLAPLQRRIKELAAWVTMGSLLRSFPFSPNLSTENSNPVNVREELIGLWANRLRTDMATWFWNFGRVPMFICHQIGGARDDP</sequence>
<dbReference type="Proteomes" id="UP001498398">
    <property type="component" value="Unassembled WGS sequence"/>
</dbReference>
<evidence type="ECO:0000313" key="2">
    <source>
        <dbReference type="Proteomes" id="UP001498398"/>
    </source>
</evidence>
<evidence type="ECO:0000313" key="1">
    <source>
        <dbReference type="EMBL" id="KAK7435549.1"/>
    </source>
</evidence>
<organism evidence="1 2">
    <name type="scientific">Marasmiellus scandens</name>
    <dbReference type="NCBI Taxonomy" id="2682957"/>
    <lineage>
        <taxon>Eukaryota</taxon>
        <taxon>Fungi</taxon>
        <taxon>Dikarya</taxon>
        <taxon>Basidiomycota</taxon>
        <taxon>Agaricomycotina</taxon>
        <taxon>Agaricomycetes</taxon>
        <taxon>Agaricomycetidae</taxon>
        <taxon>Agaricales</taxon>
        <taxon>Marasmiineae</taxon>
        <taxon>Omphalotaceae</taxon>
        <taxon>Marasmiellus</taxon>
    </lineage>
</organism>
<proteinExistence type="predicted"/>
<reference evidence="1 2" key="1">
    <citation type="submission" date="2024-01" db="EMBL/GenBank/DDBJ databases">
        <title>A draft genome for the cacao thread blight pathogen Marasmiellus scandens.</title>
        <authorList>
            <person name="Baruah I.K."/>
            <person name="Leung J."/>
            <person name="Bukari Y."/>
            <person name="Amoako-Attah I."/>
            <person name="Meinhardt L.W."/>
            <person name="Bailey B.A."/>
            <person name="Cohen S.P."/>
        </authorList>
    </citation>
    <scope>NUCLEOTIDE SEQUENCE [LARGE SCALE GENOMIC DNA]</scope>
    <source>
        <strain evidence="1 2">GH-19</strain>
    </source>
</reference>
<gene>
    <name evidence="1" type="ORF">VKT23_019600</name>
</gene>
<name>A0ABR1IMK5_9AGAR</name>
<keyword evidence="2" id="KW-1185">Reference proteome</keyword>
<dbReference type="EMBL" id="JBANRG010000105">
    <property type="protein sequence ID" value="KAK7435549.1"/>
    <property type="molecule type" value="Genomic_DNA"/>
</dbReference>
<accession>A0ABR1IMK5</accession>
<comment type="caution">
    <text evidence="1">The sequence shown here is derived from an EMBL/GenBank/DDBJ whole genome shotgun (WGS) entry which is preliminary data.</text>
</comment>
<protein>
    <submittedName>
        <fullName evidence="1">Uncharacterized protein</fullName>
    </submittedName>
</protein>